<evidence type="ECO:0000313" key="1">
    <source>
        <dbReference type="EMBL" id="TGN63309.1"/>
    </source>
</evidence>
<evidence type="ECO:0008006" key="3">
    <source>
        <dbReference type="Google" id="ProtNLM"/>
    </source>
</evidence>
<accession>A0A4Z1CM37</accession>
<dbReference type="SUPFAM" id="SSF110296">
    <property type="entry name" value="Oligoxyloglucan reducing end-specific cellobiohydrolase"/>
    <property type="match status" value="1"/>
</dbReference>
<dbReference type="AlphaFoldDB" id="A0A4Z1CM37"/>
<dbReference type="RefSeq" id="WP_135837847.1">
    <property type="nucleotide sequence ID" value="NZ_SRRO01000001.1"/>
</dbReference>
<sequence>MRRNIPGRDGSAMSVTGYRHGVGAGVWRYETTTDGGRSWQRTDVSLPLGRKHLWRYADVTTHAVGPGHLQAIAMSDAPEDLPLYLWELWLTDDERHFHRVRLPWDRMRFGSMAYASDGALLLAEVGGSDRYCDALVCNRPGRIWRLAPGDTEPRLTPGAPRLFGPFWSVGIHFSGGSIVARTGLRTIALSADGDTWTEVRPGQRDVSPSVARRG</sequence>
<comment type="caution">
    <text evidence="1">The sequence shown here is derived from an EMBL/GenBank/DDBJ whole genome shotgun (WGS) entry which is preliminary data.</text>
</comment>
<dbReference type="OrthoDB" id="9764804at2"/>
<gene>
    <name evidence="1" type="ORF">EXE59_04625</name>
</gene>
<reference evidence="1 2" key="1">
    <citation type="submission" date="2019-04" db="EMBL/GenBank/DDBJ databases">
        <title>Three New Species of Nocardioides, Nocardioides euryhalodurans sp. nov., Nocardioides seonyuensis sp. nov. and Nocardioides eburneoflavus sp. nov. Isolated from Soil.</title>
        <authorList>
            <person name="Roh S.G."/>
            <person name="Lee C."/>
            <person name="Kim M.-K."/>
            <person name="Kim S.B."/>
        </authorList>
    </citation>
    <scope>NUCLEOTIDE SEQUENCE [LARGE SCALE GENOMIC DNA]</scope>
    <source>
        <strain evidence="1 2">MMS17-SY213</strain>
    </source>
</reference>
<name>A0A4Z1CM37_9ACTN</name>
<proteinExistence type="predicted"/>
<keyword evidence="2" id="KW-1185">Reference proteome</keyword>
<organism evidence="1 2">
    <name type="scientific">Nocardioides eburneiflavus</name>
    <dbReference type="NCBI Taxonomy" id="2518372"/>
    <lineage>
        <taxon>Bacteria</taxon>
        <taxon>Bacillati</taxon>
        <taxon>Actinomycetota</taxon>
        <taxon>Actinomycetes</taxon>
        <taxon>Propionibacteriales</taxon>
        <taxon>Nocardioidaceae</taxon>
        <taxon>Nocardioides</taxon>
    </lineage>
</organism>
<evidence type="ECO:0000313" key="2">
    <source>
        <dbReference type="Proteomes" id="UP000297496"/>
    </source>
</evidence>
<dbReference type="Proteomes" id="UP000297496">
    <property type="component" value="Unassembled WGS sequence"/>
</dbReference>
<protein>
    <recommendedName>
        <fullName evidence="3">Exo-alpha-sialidase</fullName>
    </recommendedName>
</protein>
<dbReference type="EMBL" id="SRRO01000001">
    <property type="protein sequence ID" value="TGN63309.1"/>
    <property type="molecule type" value="Genomic_DNA"/>
</dbReference>